<dbReference type="PANTHER" id="PTHR32448">
    <property type="entry name" value="OS08G0158400 PROTEIN"/>
    <property type="match status" value="1"/>
</dbReference>
<dbReference type="Gene3D" id="3.40.462.20">
    <property type="match status" value="1"/>
</dbReference>
<keyword evidence="11" id="KW-1185">Reference proteome</keyword>
<dbReference type="FunFam" id="3.30.43.10:FF:000004">
    <property type="entry name" value="Berberine bridge enzyme-like 15"/>
    <property type="match status" value="1"/>
</dbReference>
<dbReference type="InterPro" id="IPR016169">
    <property type="entry name" value="FAD-bd_PCMH_sub2"/>
</dbReference>
<dbReference type="PROSITE" id="PS51387">
    <property type="entry name" value="FAD_PCMH"/>
    <property type="match status" value="1"/>
</dbReference>
<comment type="caution">
    <text evidence="10">The sequence shown here is derived from an EMBL/GenBank/DDBJ whole genome shotgun (WGS) entry which is preliminary data.</text>
</comment>
<dbReference type="Pfam" id="PF08031">
    <property type="entry name" value="BBE"/>
    <property type="match status" value="1"/>
</dbReference>
<evidence type="ECO:0000256" key="7">
    <source>
        <dbReference type="ARBA" id="ARBA00023180"/>
    </source>
</evidence>
<dbReference type="Gene3D" id="3.30.43.10">
    <property type="entry name" value="Uridine Diphospho-n-acetylenolpyruvylglucosamine Reductase, domain 2"/>
    <property type="match status" value="1"/>
</dbReference>
<evidence type="ECO:0000313" key="11">
    <source>
        <dbReference type="Proteomes" id="UP001054821"/>
    </source>
</evidence>
<keyword evidence="6" id="KW-1015">Disulfide bond</keyword>
<accession>A0AAD4VWT1</accession>
<evidence type="ECO:0000256" key="2">
    <source>
        <dbReference type="ARBA" id="ARBA00005466"/>
    </source>
</evidence>
<keyword evidence="4 8" id="KW-0732">Signal</keyword>
<dbReference type="SUPFAM" id="SSF56176">
    <property type="entry name" value="FAD-binding/transporter-associated domain-like"/>
    <property type="match status" value="1"/>
</dbReference>
<keyword evidence="7" id="KW-0325">Glycoprotein</keyword>
<evidence type="ECO:0000313" key="10">
    <source>
        <dbReference type="EMBL" id="KAI5332098.1"/>
    </source>
</evidence>
<keyword evidence="3" id="KW-0285">Flavoprotein</keyword>
<keyword evidence="5" id="KW-0274">FAD</keyword>
<dbReference type="InterPro" id="IPR006094">
    <property type="entry name" value="Oxid_FAD_bind_N"/>
</dbReference>
<dbReference type="EMBL" id="JAJFAZ020000004">
    <property type="protein sequence ID" value="KAI5332098.1"/>
    <property type="molecule type" value="Genomic_DNA"/>
</dbReference>
<protein>
    <recommendedName>
        <fullName evidence="9">FAD-binding PCMH-type domain-containing protein</fullName>
    </recommendedName>
</protein>
<gene>
    <name evidence="10" type="ORF">L3X38_022226</name>
</gene>
<dbReference type="InterPro" id="IPR016167">
    <property type="entry name" value="FAD-bd_PCMH_sub1"/>
</dbReference>
<dbReference type="Pfam" id="PF01565">
    <property type="entry name" value="FAD_binding_4"/>
    <property type="match status" value="1"/>
</dbReference>
<dbReference type="InterPro" id="IPR012951">
    <property type="entry name" value="BBE"/>
</dbReference>
<evidence type="ECO:0000256" key="3">
    <source>
        <dbReference type="ARBA" id="ARBA00022630"/>
    </source>
</evidence>
<feature type="signal peptide" evidence="8">
    <location>
        <begin position="1"/>
        <end position="24"/>
    </location>
</feature>
<evidence type="ECO:0000256" key="4">
    <source>
        <dbReference type="ARBA" id="ARBA00022729"/>
    </source>
</evidence>
<proteinExistence type="inferred from homology"/>
<dbReference type="AlphaFoldDB" id="A0AAD4VWT1"/>
<dbReference type="Proteomes" id="UP001054821">
    <property type="component" value="Chromosome 4"/>
</dbReference>
<feature type="domain" description="FAD-binding PCMH-type" evidence="9">
    <location>
        <begin position="104"/>
        <end position="278"/>
    </location>
</feature>
<name>A0AAD4VWT1_PRUDU</name>
<dbReference type="InterPro" id="IPR036318">
    <property type="entry name" value="FAD-bd_PCMH-like_sf"/>
</dbReference>
<dbReference type="InterPro" id="IPR016166">
    <property type="entry name" value="FAD-bd_PCMH"/>
</dbReference>
<evidence type="ECO:0000256" key="8">
    <source>
        <dbReference type="SAM" id="SignalP"/>
    </source>
</evidence>
<evidence type="ECO:0000259" key="9">
    <source>
        <dbReference type="PROSITE" id="PS51387"/>
    </source>
</evidence>
<comment type="similarity">
    <text evidence="2">Belongs to the oxygen-dependent FAD-linked oxidoreductase family.</text>
</comment>
<evidence type="ECO:0000256" key="1">
    <source>
        <dbReference type="ARBA" id="ARBA00001974"/>
    </source>
</evidence>
<feature type="chain" id="PRO_5042190294" description="FAD-binding PCMH-type domain-containing protein" evidence="8">
    <location>
        <begin position="25"/>
        <end position="558"/>
    </location>
</feature>
<evidence type="ECO:0000256" key="5">
    <source>
        <dbReference type="ARBA" id="ARBA00022827"/>
    </source>
</evidence>
<sequence length="558" mass="63085">MKEPSSAIIPFFVSFLWLCSTVHSILPFCASLDPPIKTIPTSWTSSFNDSLKFLPKKSQQVLNDFIQCLGETSQSNPPIYTPQNTSFPHVLLSLIKNRRYFTPTTPKPLAIVAPTHESHVQATVICTKRHGLQIRIRSGGHDYEGLSYVSDLPFVVLDMFNLRSVDMNLEDESAWVQAGATIGELYYAIGQKSKVHGFAAGSCPSVGIGGHFSGGGYGPLMRKYGLTVDNVEDAKLVNVNGRILDRNTMGEDLFWAIRGGGGASFGVILSWKIKLIRVPPKVTMFNVRRTLEEGATDVLHRWQYVAPKLPEDIFIRVGIQVKNSSQEGKKTVQVLFTGQFLGQSDKLVPLVNERFPELGLQQKDCFEMSWIESTVFMAACPIGTPIDVLLSRPKAPAIFFKSKSDYVKEPIPKHGFKSIWKKLIKIEKVWMQLNPYGGRMSEISESATPFPHRAGNLYSVQYFISWMEEGIKTTNHYIKLSRKLYTSMAPFVSKNPREALQNYRDLDIGTNLRNHTNFHKARLYGRKYFKYNFDRLVQVKTMVDPQDFFKHEQSIPPL</sequence>
<dbReference type="GO" id="GO:0016491">
    <property type="term" value="F:oxidoreductase activity"/>
    <property type="evidence" value="ECO:0007669"/>
    <property type="project" value="InterPro"/>
</dbReference>
<comment type="cofactor">
    <cofactor evidence="1">
        <name>FAD</name>
        <dbReference type="ChEBI" id="CHEBI:57692"/>
    </cofactor>
</comment>
<evidence type="ECO:0000256" key="6">
    <source>
        <dbReference type="ARBA" id="ARBA00023157"/>
    </source>
</evidence>
<dbReference type="Gene3D" id="3.30.465.10">
    <property type="match status" value="1"/>
</dbReference>
<dbReference type="GO" id="GO:1901696">
    <property type="term" value="P:cannabinoid biosynthetic process"/>
    <property type="evidence" value="ECO:0007669"/>
    <property type="project" value="UniProtKB-ARBA"/>
</dbReference>
<dbReference type="GO" id="GO:0071949">
    <property type="term" value="F:FAD binding"/>
    <property type="evidence" value="ECO:0007669"/>
    <property type="project" value="InterPro"/>
</dbReference>
<organism evidence="10 11">
    <name type="scientific">Prunus dulcis</name>
    <name type="common">Almond</name>
    <name type="synonym">Amygdalus dulcis</name>
    <dbReference type="NCBI Taxonomy" id="3755"/>
    <lineage>
        <taxon>Eukaryota</taxon>
        <taxon>Viridiplantae</taxon>
        <taxon>Streptophyta</taxon>
        <taxon>Embryophyta</taxon>
        <taxon>Tracheophyta</taxon>
        <taxon>Spermatophyta</taxon>
        <taxon>Magnoliopsida</taxon>
        <taxon>eudicotyledons</taxon>
        <taxon>Gunneridae</taxon>
        <taxon>Pentapetalae</taxon>
        <taxon>rosids</taxon>
        <taxon>fabids</taxon>
        <taxon>Rosales</taxon>
        <taxon>Rosaceae</taxon>
        <taxon>Amygdaloideae</taxon>
        <taxon>Amygdaleae</taxon>
        <taxon>Prunus</taxon>
    </lineage>
</organism>
<reference evidence="10 11" key="1">
    <citation type="journal article" date="2022" name="G3 (Bethesda)">
        <title>Whole-genome sequence and methylome profiling of the almond [Prunus dulcis (Mill.) D.A. Webb] cultivar 'Nonpareil'.</title>
        <authorList>
            <person name="D'Amico-Willman K.M."/>
            <person name="Ouma W.Z."/>
            <person name="Meulia T."/>
            <person name="Sideli G.M."/>
            <person name="Gradziel T.M."/>
            <person name="Fresnedo-Ramirez J."/>
        </authorList>
    </citation>
    <scope>NUCLEOTIDE SEQUENCE [LARGE SCALE GENOMIC DNA]</scope>
    <source>
        <strain evidence="10">Clone GOH B32 T37-40</strain>
    </source>
</reference>